<comment type="caution">
    <text evidence="5">The sequence shown here is derived from an EMBL/GenBank/DDBJ whole genome shotgun (WGS) entry which is preliminary data.</text>
</comment>
<evidence type="ECO:0000256" key="1">
    <source>
        <dbReference type="SAM" id="Coils"/>
    </source>
</evidence>
<sequence>MSGSLSGSSTRSEETAVEHGLTSDRLEQLRSELLTTREISERALEDMTMWSSDNMNLRRENEELKRKDKDIHFCLVDIARLEREVKKLKKKLAQQCLLTDKAHSSMADLMRQREELKRELAERDLHKKLARGLGVKEAHVRENMELKQKLIESRVQKRLEMDKMDKSHAALTVLRRKEEELEQKLVEQERASVAGSEDLNRNAVPEAPGSQASVSSAASLGLSDFMDSASTVRDNAYEAAIRRQIAELQRKLKE</sequence>
<dbReference type="EMBL" id="WNWQ01000055">
    <property type="protein sequence ID" value="KAE9981615.1"/>
    <property type="molecule type" value="Genomic_DNA"/>
</dbReference>
<dbReference type="Proteomes" id="UP000433883">
    <property type="component" value="Unassembled WGS sequence"/>
</dbReference>
<dbReference type="Proteomes" id="UP000447873">
    <property type="component" value="Unassembled WGS sequence"/>
</dbReference>
<evidence type="ECO:0000313" key="7">
    <source>
        <dbReference type="Proteomes" id="UP000447873"/>
    </source>
</evidence>
<evidence type="ECO:0000313" key="5">
    <source>
        <dbReference type="EMBL" id="KAE9981615.1"/>
    </source>
</evidence>
<accession>A0A8H3V574</accession>
<keyword evidence="1" id="KW-0175">Coiled coil</keyword>
<dbReference type="AlphaFoldDB" id="A0A8H3V574"/>
<name>A0A8H3V574_VENIN</name>
<evidence type="ECO:0000313" key="8">
    <source>
        <dbReference type="Proteomes" id="UP000490939"/>
    </source>
</evidence>
<feature type="compositionally biased region" description="Low complexity" evidence="2">
    <location>
        <begin position="207"/>
        <end position="216"/>
    </location>
</feature>
<protein>
    <submittedName>
        <fullName evidence="5">Uncharacterized protein</fullName>
    </submittedName>
</protein>
<feature type="compositionally biased region" description="Low complexity" evidence="2">
    <location>
        <begin position="1"/>
        <end position="10"/>
    </location>
</feature>
<dbReference type="EMBL" id="WNWR01000456">
    <property type="protein sequence ID" value="KAE9977921.1"/>
    <property type="molecule type" value="Genomic_DNA"/>
</dbReference>
<feature type="region of interest" description="Disordered" evidence="2">
    <location>
        <begin position="1"/>
        <end position="22"/>
    </location>
</feature>
<keyword evidence="8" id="KW-1185">Reference proteome</keyword>
<evidence type="ECO:0000313" key="4">
    <source>
        <dbReference type="EMBL" id="KAE9977921.1"/>
    </source>
</evidence>
<evidence type="ECO:0000313" key="3">
    <source>
        <dbReference type="EMBL" id="KAE9965158.1"/>
    </source>
</evidence>
<gene>
    <name evidence="5" type="ORF">BLS_007165</name>
    <name evidence="4" type="ORF">EG327_007546</name>
    <name evidence="3" type="ORF">EG328_009922</name>
</gene>
<evidence type="ECO:0000256" key="2">
    <source>
        <dbReference type="SAM" id="MobiDB-lite"/>
    </source>
</evidence>
<dbReference type="EMBL" id="WNWS01000619">
    <property type="protein sequence ID" value="KAE9965158.1"/>
    <property type="molecule type" value="Genomic_DNA"/>
</dbReference>
<feature type="compositionally biased region" description="Basic and acidic residues" evidence="2">
    <location>
        <begin position="11"/>
        <end position="22"/>
    </location>
</feature>
<reference evidence="5 6" key="1">
    <citation type="submission" date="2019-11" db="EMBL/GenBank/DDBJ databases">
        <title>Venturia inaequalis Genome Resource.</title>
        <authorList>
            <person name="Lichtner F.J."/>
        </authorList>
    </citation>
    <scope>NUCLEOTIDE SEQUENCE [LARGE SCALE GENOMIC DNA]</scope>
    <source>
        <strain evidence="3 7">120213</strain>
        <strain evidence="5">Bline_iso_100314</strain>
        <strain evidence="4 8">DMI_063113</strain>
    </source>
</reference>
<proteinExistence type="predicted"/>
<feature type="region of interest" description="Disordered" evidence="2">
    <location>
        <begin position="187"/>
        <end position="216"/>
    </location>
</feature>
<organism evidence="5 6">
    <name type="scientific">Venturia inaequalis</name>
    <name type="common">Apple scab fungus</name>
    <dbReference type="NCBI Taxonomy" id="5025"/>
    <lineage>
        <taxon>Eukaryota</taxon>
        <taxon>Fungi</taxon>
        <taxon>Dikarya</taxon>
        <taxon>Ascomycota</taxon>
        <taxon>Pezizomycotina</taxon>
        <taxon>Dothideomycetes</taxon>
        <taxon>Pleosporomycetidae</taxon>
        <taxon>Venturiales</taxon>
        <taxon>Venturiaceae</taxon>
        <taxon>Venturia</taxon>
    </lineage>
</organism>
<evidence type="ECO:0000313" key="6">
    <source>
        <dbReference type="Proteomes" id="UP000433883"/>
    </source>
</evidence>
<feature type="coiled-coil region" evidence="1">
    <location>
        <begin position="47"/>
        <end position="126"/>
    </location>
</feature>
<dbReference type="Proteomes" id="UP000490939">
    <property type="component" value="Unassembled WGS sequence"/>
</dbReference>